<proteinExistence type="predicted"/>
<organism evidence="1 2">
    <name type="scientific">Bermanella marisrubri</name>
    <dbReference type="NCBI Taxonomy" id="207949"/>
    <lineage>
        <taxon>Bacteria</taxon>
        <taxon>Pseudomonadati</taxon>
        <taxon>Pseudomonadota</taxon>
        <taxon>Gammaproteobacteria</taxon>
        <taxon>Oceanospirillales</taxon>
        <taxon>Oceanospirillaceae</taxon>
        <taxon>Bermanella</taxon>
    </lineage>
</organism>
<evidence type="ECO:0000313" key="1">
    <source>
        <dbReference type="EMBL" id="EAT10969.1"/>
    </source>
</evidence>
<protein>
    <submittedName>
        <fullName evidence="1">Uncharacterized protein</fullName>
    </submittedName>
</protein>
<comment type="caution">
    <text evidence="1">The sequence shown here is derived from an EMBL/GenBank/DDBJ whole genome shotgun (WGS) entry which is preliminary data.</text>
</comment>
<sequence length="46" mass="5797">MKQLIQTFVESVQAFIQQWTLDQQKPQPIRVEVEEQRRQQMQRRRR</sequence>
<dbReference type="RefSeq" id="WP_007016780.1">
    <property type="nucleotide sequence ID" value="NZ_AAQH01000027.1"/>
</dbReference>
<gene>
    <name evidence="1" type="ORF">RED65_03100</name>
</gene>
<evidence type="ECO:0000313" key="2">
    <source>
        <dbReference type="Proteomes" id="UP000004263"/>
    </source>
</evidence>
<reference evidence="1 2" key="1">
    <citation type="submission" date="2006-03" db="EMBL/GenBank/DDBJ databases">
        <authorList>
            <person name="Pinhassi J."/>
            <person name="Pedros-Alio C."/>
            <person name="Ferriera S."/>
            <person name="Johnson J."/>
            <person name="Kravitz S."/>
            <person name="Halpern A."/>
            <person name="Remington K."/>
            <person name="Beeson K."/>
            <person name="Tran B."/>
            <person name="Rogers Y.-H."/>
            <person name="Friedman R."/>
            <person name="Venter J.C."/>
        </authorList>
    </citation>
    <scope>NUCLEOTIDE SEQUENCE [LARGE SCALE GENOMIC DNA]</scope>
    <source>
        <strain evidence="1 2">RED65</strain>
    </source>
</reference>
<name>Q1MY98_9GAMM</name>
<dbReference type="HOGENOM" id="CLU_3180649_0_0_6"/>
<dbReference type="AlphaFoldDB" id="Q1MY98"/>
<keyword evidence="2" id="KW-1185">Reference proteome</keyword>
<dbReference type="EMBL" id="AAQH01000027">
    <property type="protein sequence ID" value="EAT10969.1"/>
    <property type="molecule type" value="Genomic_DNA"/>
</dbReference>
<accession>Q1MY98</accession>
<dbReference type="Proteomes" id="UP000004263">
    <property type="component" value="Unassembled WGS sequence"/>
</dbReference>